<dbReference type="SMART" id="SM00175">
    <property type="entry name" value="RAB"/>
    <property type="match status" value="1"/>
</dbReference>
<dbReference type="NCBIfam" id="TIGR00231">
    <property type="entry name" value="small_GTP"/>
    <property type="match status" value="1"/>
</dbReference>
<feature type="non-terminal residue" evidence="5">
    <location>
        <position position="1"/>
    </location>
</feature>
<dbReference type="InterPro" id="IPR001806">
    <property type="entry name" value="Small_GTPase"/>
</dbReference>
<sequence>KLVFAGASSVGKTSIIHQFMYNKFETQDLNTTLTAAYISHKINDKIVNIWDTAGQERFSSLAPQFFKSADVVALVFSVTEPDTLEKVKSYIDIAKVRAPNATLFILGNKSDLDEEKIHQQKIDDVCELNGAKYFAVSAKTGQNINKFFKKVAECEANVENVKKKLDIDRKESKGCC</sequence>
<evidence type="ECO:0000313" key="5">
    <source>
        <dbReference type="EMBL" id="JAP94981.1"/>
    </source>
</evidence>
<dbReference type="AlphaFoldDB" id="A0A146KHV8"/>
<dbReference type="InterPro" id="IPR005225">
    <property type="entry name" value="Small_GTP-bd"/>
</dbReference>
<name>A0A146KHV8_9EUKA</name>
<evidence type="ECO:0000256" key="1">
    <source>
        <dbReference type="ARBA" id="ARBA00006270"/>
    </source>
</evidence>
<keyword evidence="4" id="KW-0175">Coiled coil</keyword>
<proteinExistence type="inferred from homology"/>
<dbReference type="CDD" id="cd00154">
    <property type="entry name" value="Rab"/>
    <property type="match status" value="1"/>
</dbReference>
<dbReference type="SMART" id="SM00173">
    <property type="entry name" value="RAS"/>
    <property type="match status" value="1"/>
</dbReference>
<dbReference type="EMBL" id="GDID01001625">
    <property type="protein sequence ID" value="JAP94981.1"/>
    <property type="molecule type" value="Transcribed_RNA"/>
</dbReference>
<dbReference type="GO" id="GO:0003924">
    <property type="term" value="F:GTPase activity"/>
    <property type="evidence" value="ECO:0007669"/>
    <property type="project" value="InterPro"/>
</dbReference>
<comment type="similarity">
    <text evidence="1">Belongs to the small GTPase superfamily. Rab family.</text>
</comment>
<dbReference type="PANTHER" id="PTHR47981">
    <property type="entry name" value="RAB FAMILY"/>
    <property type="match status" value="1"/>
</dbReference>
<evidence type="ECO:0000256" key="3">
    <source>
        <dbReference type="ARBA" id="ARBA00023134"/>
    </source>
</evidence>
<dbReference type="PROSITE" id="PS51421">
    <property type="entry name" value="RAS"/>
    <property type="match status" value="1"/>
</dbReference>
<protein>
    <submittedName>
        <fullName evidence="5">Rab-like protein</fullName>
    </submittedName>
</protein>
<keyword evidence="3" id="KW-0342">GTP-binding</keyword>
<dbReference type="GO" id="GO:0005525">
    <property type="term" value="F:GTP binding"/>
    <property type="evidence" value="ECO:0007669"/>
    <property type="project" value="UniProtKB-KW"/>
</dbReference>
<dbReference type="Pfam" id="PF00071">
    <property type="entry name" value="Ras"/>
    <property type="match status" value="1"/>
</dbReference>
<dbReference type="PRINTS" id="PR00449">
    <property type="entry name" value="RASTRNSFRMNG"/>
</dbReference>
<accession>A0A146KHV8</accession>
<gene>
    <name evidence="5" type="ORF">TPC1_12167</name>
</gene>
<dbReference type="PANTHER" id="PTHR47981:SF20">
    <property type="entry name" value="RAS-RELATED PROTEIN RAB-7A"/>
    <property type="match status" value="1"/>
</dbReference>
<dbReference type="PROSITE" id="PS51419">
    <property type="entry name" value="RAB"/>
    <property type="match status" value="1"/>
</dbReference>
<reference evidence="5" key="1">
    <citation type="submission" date="2015-07" db="EMBL/GenBank/DDBJ databases">
        <title>Adaptation to a free-living lifestyle via gene acquisitions in the diplomonad Trepomonas sp. PC1.</title>
        <authorList>
            <person name="Xu F."/>
            <person name="Jerlstrom-Hultqvist J."/>
            <person name="Kolisko M."/>
            <person name="Simpson A.G.B."/>
            <person name="Roger A.J."/>
            <person name="Svard S.G."/>
            <person name="Andersson J.O."/>
        </authorList>
    </citation>
    <scope>NUCLEOTIDE SEQUENCE</scope>
    <source>
        <strain evidence="5">PC1</strain>
    </source>
</reference>
<evidence type="ECO:0000256" key="4">
    <source>
        <dbReference type="SAM" id="Coils"/>
    </source>
</evidence>
<feature type="coiled-coil region" evidence="4">
    <location>
        <begin position="144"/>
        <end position="171"/>
    </location>
</feature>
<dbReference type="InterPro" id="IPR027417">
    <property type="entry name" value="P-loop_NTPase"/>
</dbReference>
<evidence type="ECO:0000256" key="2">
    <source>
        <dbReference type="ARBA" id="ARBA00022741"/>
    </source>
</evidence>
<dbReference type="SUPFAM" id="SSF52540">
    <property type="entry name" value="P-loop containing nucleoside triphosphate hydrolases"/>
    <property type="match status" value="1"/>
</dbReference>
<organism evidence="5">
    <name type="scientific">Trepomonas sp. PC1</name>
    <dbReference type="NCBI Taxonomy" id="1076344"/>
    <lineage>
        <taxon>Eukaryota</taxon>
        <taxon>Metamonada</taxon>
        <taxon>Diplomonadida</taxon>
        <taxon>Hexamitidae</taxon>
        <taxon>Hexamitinae</taxon>
        <taxon>Trepomonas</taxon>
    </lineage>
</organism>
<dbReference type="SMART" id="SM00174">
    <property type="entry name" value="RHO"/>
    <property type="match status" value="1"/>
</dbReference>
<dbReference type="FunFam" id="3.40.50.300:FF:001329">
    <property type="entry name" value="Small GTP-binding protein, putative"/>
    <property type="match status" value="1"/>
</dbReference>
<keyword evidence="2" id="KW-0547">Nucleotide-binding</keyword>
<dbReference type="Gene3D" id="3.40.50.300">
    <property type="entry name" value="P-loop containing nucleotide triphosphate hydrolases"/>
    <property type="match status" value="1"/>
</dbReference>